<dbReference type="Proteomes" id="UP000319257">
    <property type="component" value="Unassembled WGS sequence"/>
</dbReference>
<evidence type="ECO:0000313" key="1">
    <source>
        <dbReference type="EMBL" id="TPX11102.1"/>
    </source>
</evidence>
<dbReference type="OrthoDB" id="66095at2759"/>
<dbReference type="RefSeq" id="XP_030992813.1">
    <property type="nucleotide sequence ID" value="XM_031142764.1"/>
</dbReference>
<dbReference type="EMBL" id="SKBQ01000050">
    <property type="protein sequence ID" value="TPX11102.1"/>
    <property type="molecule type" value="Genomic_DNA"/>
</dbReference>
<dbReference type="InParanoid" id="A0A507AML8"/>
<protein>
    <submittedName>
        <fullName evidence="1">Uncharacterized protein</fullName>
    </submittedName>
</protein>
<name>A0A507AML8_9PEZI</name>
<proteinExistence type="predicted"/>
<sequence length="336" mass="37546">MFAAASNLLNSFWQGLNMDSPNSSPAQLDGAVDFVEPSAMDVLIVKAMLQKGLKLPAEIVDSLLDHAEYWLHTTAVADFSQEYGDAVRVLGGRSTGENKFLVRTQPLGFVHHKYPDDTPVATRIRSAAPLPLQREYSLEDFQKMIASPEPMIKNPCRKIAFEITSRDQGWGGMPTDHGTYNHSWTWFDVGLERFDADAQSNDKTSDTNVTEAPGLSIDSLRPVIPELEPVDNEDPEAGLKLHHDLVPSAKMLQSNVVVDKHMRTHRITWSWTDNITNPESAEAKDLEEQGRGTLSADGEFVRNLQLGDVVTVWAKARFPGWVNHVQKVQVKVYWTI</sequence>
<reference evidence="1 2" key="1">
    <citation type="submission" date="2019-06" db="EMBL/GenBank/DDBJ databases">
        <title>Draft genome sequence of the filamentous fungus Phialemoniopsis curvata isolated from diesel fuel.</title>
        <authorList>
            <person name="Varaljay V.A."/>
            <person name="Lyon W.J."/>
            <person name="Crouch A.L."/>
            <person name="Drake C.E."/>
            <person name="Hollomon J.M."/>
            <person name="Nadeau L.J."/>
            <person name="Nunn H.S."/>
            <person name="Stevenson B.S."/>
            <person name="Bojanowski C.L."/>
            <person name="Crookes-Goodson W.J."/>
        </authorList>
    </citation>
    <scope>NUCLEOTIDE SEQUENCE [LARGE SCALE GENOMIC DNA]</scope>
    <source>
        <strain evidence="1 2">D216</strain>
    </source>
</reference>
<dbReference type="GeneID" id="41975410"/>
<dbReference type="AlphaFoldDB" id="A0A507AML8"/>
<accession>A0A507AML8</accession>
<dbReference type="STRING" id="1093900.A0A507AML8"/>
<gene>
    <name evidence="1" type="ORF">E0L32_007963</name>
</gene>
<keyword evidence="2" id="KW-1185">Reference proteome</keyword>
<organism evidence="1 2">
    <name type="scientific">Thyridium curvatum</name>
    <dbReference type="NCBI Taxonomy" id="1093900"/>
    <lineage>
        <taxon>Eukaryota</taxon>
        <taxon>Fungi</taxon>
        <taxon>Dikarya</taxon>
        <taxon>Ascomycota</taxon>
        <taxon>Pezizomycotina</taxon>
        <taxon>Sordariomycetes</taxon>
        <taxon>Sordariomycetidae</taxon>
        <taxon>Thyridiales</taxon>
        <taxon>Thyridiaceae</taxon>
        <taxon>Thyridium</taxon>
    </lineage>
</organism>
<evidence type="ECO:0000313" key="2">
    <source>
        <dbReference type="Proteomes" id="UP000319257"/>
    </source>
</evidence>
<comment type="caution">
    <text evidence="1">The sequence shown here is derived from an EMBL/GenBank/DDBJ whole genome shotgun (WGS) entry which is preliminary data.</text>
</comment>